<keyword evidence="2" id="KW-1185">Reference proteome</keyword>
<evidence type="ECO:0000313" key="1">
    <source>
        <dbReference type="EMBL" id="UTW10213.1"/>
    </source>
</evidence>
<reference evidence="1" key="1">
    <citation type="submission" date="2021-04" db="EMBL/GenBank/DDBJ databases">
        <title>Oceanospirillales bacteria with DddD are important DMSP degraders in coastal seawater.</title>
        <authorList>
            <person name="Liu J."/>
        </authorList>
    </citation>
    <scope>NUCLEOTIDE SEQUENCE</scope>
    <source>
        <strain evidence="1">D13-1</strain>
    </source>
</reference>
<evidence type="ECO:0008006" key="3">
    <source>
        <dbReference type="Google" id="ProtNLM"/>
    </source>
</evidence>
<dbReference type="Proteomes" id="UP001058461">
    <property type="component" value="Chromosome"/>
</dbReference>
<dbReference type="Gene3D" id="3.40.50.1820">
    <property type="entry name" value="alpha/beta hydrolase"/>
    <property type="match status" value="1"/>
</dbReference>
<proteinExistence type="predicted"/>
<dbReference type="EMBL" id="CP073347">
    <property type="protein sequence ID" value="UTW10213.1"/>
    <property type="molecule type" value="Genomic_DNA"/>
</dbReference>
<sequence length="136" mass="14817">MAWISRPSPAPITGLKLVLADPANNIIYLGSPCQYRAGPNCASPYWLNKRFAPEVIQSYSLALDRLKQTCNAASLTLVGYSGGGAIATLLTAQRQDVDLLITVAGNLDPVYWTRHHQITPLRGSLNPADEIDRLSR</sequence>
<accession>A0ABY5HD04</accession>
<protein>
    <recommendedName>
        <fullName evidence="3">Alpha/beta hydrolase family protein</fullName>
    </recommendedName>
</protein>
<organism evidence="1 2">
    <name type="scientific">Marinobacterium rhizophilum</name>
    <dbReference type="NCBI Taxonomy" id="420402"/>
    <lineage>
        <taxon>Bacteria</taxon>
        <taxon>Pseudomonadati</taxon>
        <taxon>Pseudomonadota</taxon>
        <taxon>Gammaproteobacteria</taxon>
        <taxon>Oceanospirillales</taxon>
        <taxon>Oceanospirillaceae</taxon>
        <taxon>Marinobacterium</taxon>
    </lineage>
</organism>
<gene>
    <name evidence="1" type="ORF">KDW95_12935</name>
</gene>
<evidence type="ECO:0000313" key="2">
    <source>
        <dbReference type="Proteomes" id="UP001058461"/>
    </source>
</evidence>
<name>A0ABY5HD04_9GAMM</name>
<dbReference type="InterPro" id="IPR029058">
    <property type="entry name" value="AB_hydrolase_fold"/>
</dbReference>
<dbReference type="RefSeq" id="WP_255852242.1">
    <property type="nucleotide sequence ID" value="NZ_CP073347.1"/>
</dbReference>
<dbReference type="SUPFAM" id="SSF53474">
    <property type="entry name" value="alpha/beta-Hydrolases"/>
    <property type="match status" value="1"/>
</dbReference>